<dbReference type="STRING" id="981085.W9S3K5"/>
<dbReference type="GO" id="GO:0030246">
    <property type="term" value="F:carbohydrate binding"/>
    <property type="evidence" value="ECO:0007669"/>
    <property type="project" value="InterPro"/>
</dbReference>
<dbReference type="KEGG" id="mnt:21401436"/>
<dbReference type="PANTHER" id="PTHR48478">
    <property type="entry name" value="LECTIN-LIKE"/>
    <property type="match status" value="1"/>
</dbReference>
<evidence type="ECO:0008006" key="3">
    <source>
        <dbReference type="Google" id="ProtNLM"/>
    </source>
</evidence>
<dbReference type="AlphaFoldDB" id="W9S3K5"/>
<reference evidence="2" key="1">
    <citation type="submission" date="2013-01" db="EMBL/GenBank/DDBJ databases">
        <title>Draft Genome Sequence of a Mulberry Tree, Morus notabilis C.K. Schneid.</title>
        <authorList>
            <person name="He N."/>
            <person name="Zhao S."/>
        </authorList>
    </citation>
    <scope>NUCLEOTIDE SEQUENCE</scope>
</reference>
<keyword evidence="2" id="KW-1185">Reference proteome</keyword>
<dbReference type="PANTHER" id="PTHR48478:SF1">
    <property type="entry name" value="LECTIN-LIKE"/>
    <property type="match status" value="1"/>
</dbReference>
<dbReference type="eggNOG" id="ENOG502S5SE">
    <property type="taxonomic scope" value="Eukaryota"/>
</dbReference>
<evidence type="ECO:0000313" key="2">
    <source>
        <dbReference type="Proteomes" id="UP000030645"/>
    </source>
</evidence>
<organism evidence="1 2">
    <name type="scientific">Morus notabilis</name>
    <dbReference type="NCBI Taxonomy" id="981085"/>
    <lineage>
        <taxon>Eukaryota</taxon>
        <taxon>Viridiplantae</taxon>
        <taxon>Streptophyta</taxon>
        <taxon>Embryophyta</taxon>
        <taxon>Tracheophyta</taxon>
        <taxon>Spermatophyta</taxon>
        <taxon>Magnoliopsida</taxon>
        <taxon>eudicotyledons</taxon>
        <taxon>Gunneridae</taxon>
        <taxon>Pentapetalae</taxon>
        <taxon>rosids</taxon>
        <taxon>fabids</taxon>
        <taxon>Rosales</taxon>
        <taxon>Moraceae</taxon>
        <taxon>Moreae</taxon>
        <taxon>Morus</taxon>
    </lineage>
</organism>
<dbReference type="Proteomes" id="UP000030645">
    <property type="component" value="Unassembled WGS sequence"/>
</dbReference>
<dbReference type="EMBL" id="KE346034">
    <property type="protein sequence ID" value="EXC24753.1"/>
    <property type="molecule type" value="Genomic_DNA"/>
</dbReference>
<evidence type="ECO:0000313" key="1">
    <source>
        <dbReference type="EMBL" id="EXC24753.1"/>
    </source>
</evidence>
<dbReference type="Pfam" id="PF14299">
    <property type="entry name" value="PP2"/>
    <property type="match status" value="1"/>
</dbReference>
<proteinExistence type="predicted"/>
<dbReference type="InterPro" id="IPR052147">
    <property type="entry name" value="PP2-like/Lectin"/>
</dbReference>
<gene>
    <name evidence="1" type="ORF">L484_018467</name>
</gene>
<protein>
    <recommendedName>
        <fullName evidence="3">Protein PHLOEM PROTEIN 2-LIKE A9</fullName>
    </recommendedName>
</protein>
<sequence>MASKAHHDSDRTEIGGDNGTIVFYPRALNIVWGADTRYWRLPEKQTDREKTRPAELIQVSWLEVTGTTDPLNEEKSYKISFELSLKPDAFGWNGCQLYLMAKLGRRGRYKWTKVTFKDQPNNRPFTVPAEDFVIKVPPSTDAEDRKLYFGLYEVWSGKWKGGLEIHKAEVAEVAAGKS</sequence>
<dbReference type="InterPro" id="IPR025886">
    <property type="entry name" value="PP2-like"/>
</dbReference>
<dbReference type="OrthoDB" id="2107747at2759"/>
<name>W9S3K5_9ROSA</name>
<accession>W9S3K5</accession>